<keyword evidence="2" id="KW-1185">Reference proteome</keyword>
<reference evidence="1 2" key="1">
    <citation type="submission" date="2019-05" db="EMBL/GenBank/DDBJ databases">
        <title>Nesterenkonia sp. GY074 isolated from the Southern Atlantic Ocean.</title>
        <authorList>
            <person name="Zhang G."/>
        </authorList>
    </citation>
    <scope>NUCLEOTIDE SEQUENCE [LARGE SCALE GENOMIC DNA]</scope>
    <source>
        <strain evidence="1 2">GY074</strain>
    </source>
</reference>
<dbReference type="Proteomes" id="UP000310458">
    <property type="component" value="Unassembled WGS sequence"/>
</dbReference>
<proteinExistence type="predicted"/>
<dbReference type="InterPro" id="IPR008257">
    <property type="entry name" value="Pept_M19"/>
</dbReference>
<gene>
    <name evidence="1" type="ORF">FEF26_01920</name>
</gene>
<evidence type="ECO:0000313" key="1">
    <source>
        <dbReference type="EMBL" id="TLQ00345.1"/>
    </source>
</evidence>
<dbReference type="PANTHER" id="PTHR10443:SF12">
    <property type="entry name" value="DIPEPTIDASE"/>
    <property type="match status" value="1"/>
</dbReference>
<dbReference type="PROSITE" id="PS51365">
    <property type="entry name" value="RENAL_DIPEPTIDASE_2"/>
    <property type="match status" value="1"/>
</dbReference>
<dbReference type="EMBL" id="VAVZ01000003">
    <property type="protein sequence ID" value="TLQ00345.1"/>
    <property type="molecule type" value="Genomic_DNA"/>
</dbReference>
<comment type="caution">
    <text evidence="1">The sequence shown here is derived from an EMBL/GenBank/DDBJ whole genome shotgun (WGS) entry which is preliminary data.</text>
</comment>
<accession>A0A5R9BIL7</accession>
<dbReference type="OrthoDB" id="9804920at2"/>
<sequence>MPSSVEEVFAESPVFDGHNDLPWALRTKYSYNLESAQLCEVNPALHTDLPSLRAGGVGAQFWSVYVPSNMAPHAAVSATLEQIDCVYQLIDSFSDQLSLATTSAETEEAMRSGKIASLLGMEGGHSIDESLGTLRMMRRLGVSYMTLTHNHNTSWAASATGEPVDYGLTEFGRGVVAEMNRIGMLVDLSHVHERTMQDVLDVTDAPVIFSHSSCRGVYDHPRNVPDSILTQLADNGGVQMITFVPRFIREDADAVGINDVVAHIDHAREVAGINHIGIGGDFDGVPQGPRGLKRVSDYPALLKALADRGWSKAELSKLTSGNTLRVLHDAGV</sequence>
<protein>
    <submittedName>
        <fullName evidence="1">Membrane dipeptidase</fullName>
    </submittedName>
</protein>
<name>A0A5R9BIL7_9MICC</name>
<dbReference type="GO" id="GO:0070573">
    <property type="term" value="F:metallodipeptidase activity"/>
    <property type="evidence" value="ECO:0007669"/>
    <property type="project" value="InterPro"/>
</dbReference>
<evidence type="ECO:0000313" key="2">
    <source>
        <dbReference type="Proteomes" id="UP000310458"/>
    </source>
</evidence>
<dbReference type="Gene3D" id="3.20.20.140">
    <property type="entry name" value="Metal-dependent hydrolases"/>
    <property type="match status" value="1"/>
</dbReference>
<dbReference type="AlphaFoldDB" id="A0A5R9BIL7"/>
<dbReference type="InterPro" id="IPR032466">
    <property type="entry name" value="Metal_Hydrolase"/>
</dbReference>
<organism evidence="1 2">
    <name type="scientific">Nesterenkonia salmonea</name>
    <dbReference type="NCBI Taxonomy" id="1804987"/>
    <lineage>
        <taxon>Bacteria</taxon>
        <taxon>Bacillati</taxon>
        <taxon>Actinomycetota</taxon>
        <taxon>Actinomycetes</taxon>
        <taxon>Micrococcales</taxon>
        <taxon>Micrococcaceae</taxon>
        <taxon>Nesterenkonia</taxon>
    </lineage>
</organism>
<dbReference type="RefSeq" id="WP_138251844.1">
    <property type="nucleotide sequence ID" value="NZ_VAVZ01000003.1"/>
</dbReference>
<dbReference type="GO" id="GO:0006508">
    <property type="term" value="P:proteolysis"/>
    <property type="evidence" value="ECO:0007669"/>
    <property type="project" value="InterPro"/>
</dbReference>
<dbReference type="Pfam" id="PF01244">
    <property type="entry name" value="Peptidase_M19"/>
    <property type="match status" value="1"/>
</dbReference>
<dbReference type="CDD" id="cd01301">
    <property type="entry name" value="rDP_like"/>
    <property type="match status" value="1"/>
</dbReference>
<dbReference type="SUPFAM" id="SSF51556">
    <property type="entry name" value="Metallo-dependent hydrolases"/>
    <property type="match status" value="1"/>
</dbReference>
<dbReference type="PANTHER" id="PTHR10443">
    <property type="entry name" value="MICROSOMAL DIPEPTIDASE"/>
    <property type="match status" value="1"/>
</dbReference>